<evidence type="ECO:0000256" key="2">
    <source>
        <dbReference type="ARBA" id="ARBA00022448"/>
    </source>
</evidence>
<dbReference type="EMBL" id="FR906263">
    <property type="protein sequence ID" value="CDQ83826.1"/>
    <property type="molecule type" value="Genomic_DNA"/>
</dbReference>
<feature type="transmembrane region" description="Helical" evidence="7">
    <location>
        <begin position="407"/>
        <end position="428"/>
    </location>
</feature>
<dbReference type="PaxDb" id="8022-A0A060XWE7"/>
<evidence type="ECO:0000256" key="1">
    <source>
        <dbReference type="ARBA" id="ARBA00004141"/>
    </source>
</evidence>
<evidence type="ECO:0000256" key="4">
    <source>
        <dbReference type="ARBA" id="ARBA00022989"/>
    </source>
</evidence>
<evidence type="ECO:0000256" key="6">
    <source>
        <dbReference type="ARBA" id="ARBA00024338"/>
    </source>
</evidence>
<keyword evidence="4 7" id="KW-1133">Transmembrane helix</keyword>
<keyword evidence="5 7" id="KW-0472">Membrane</keyword>
<dbReference type="Proteomes" id="UP000193380">
    <property type="component" value="Unassembled WGS sequence"/>
</dbReference>
<name>A0A060XWE7_ONCMY</name>
<evidence type="ECO:0000313" key="10">
    <source>
        <dbReference type="Proteomes" id="UP000193380"/>
    </source>
</evidence>
<feature type="transmembrane region" description="Helical" evidence="7">
    <location>
        <begin position="513"/>
        <end position="536"/>
    </location>
</feature>
<protein>
    <recommendedName>
        <fullName evidence="8">Major facilitator superfamily (MFS) profile domain-containing protein</fullName>
    </recommendedName>
</protein>
<dbReference type="AlphaFoldDB" id="A0A060XWE7"/>
<dbReference type="GO" id="GO:0022857">
    <property type="term" value="F:transmembrane transporter activity"/>
    <property type="evidence" value="ECO:0007669"/>
    <property type="project" value="InterPro"/>
</dbReference>
<evidence type="ECO:0000256" key="7">
    <source>
        <dbReference type="SAM" id="Phobius"/>
    </source>
</evidence>
<feature type="transmembrane region" description="Helical" evidence="7">
    <location>
        <begin position="434"/>
        <end position="462"/>
    </location>
</feature>
<feature type="transmembrane region" description="Helical" evidence="7">
    <location>
        <begin position="325"/>
        <end position="345"/>
    </location>
</feature>
<dbReference type="PANTHER" id="PTHR23505">
    <property type="entry name" value="SPINSTER"/>
    <property type="match status" value="1"/>
</dbReference>
<dbReference type="InterPro" id="IPR020846">
    <property type="entry name" value="MFS_dom"/>
</dbReference>
<feature type="domain" description="Major facilitator superfamily (MFS) profile" evidence="8">
    <location>
        <begin position="116"/>
        <end position="537"/>
    </location>
</feature>
<dbReference type="Pfam" id="PF07690">
    <property type="entry name" value="MFS_1"/>
    <property type="match status" value="1"/>
</dbReference>
<evidence type="ECO:0000313" key="9">
    <source>
        <dbReference type="EMBL" id="CDQ83826.1"/>
    </source>
</evidence>
<gene>
    <name evidence="9" type="ORF">GSONMT00012115001</name>
</gene>
<evidence type="ECO:0000259" key="8">
    <source>
        <dbReference type="PROSITE" id="PS50850"/>
    </source>
</evidence>
<proteinExistence type="inferred from homology"/>
<dbReference type="SUPFAM" id="SSF103473">
    <property type="entry name" value="MFS general substrate transporter"/>
    <property type="match status" value="1"/>
</dbReference>
<evidence type="ECO:0000256" key="5">
    <source>
        <dbReference type="ARBA" id="ARBA00023136"/>
    </source>
</evidence>
<feature type="transmembrane region" description="Helical" evidence="7">
    <location>
        <begin position="246"/>
        <end position="265"/>
    </location>
</feature>
<dbReference type="STRING" id="8022.A0A060XWE7"/>
<dbReference type="GO" id="GO:0016020">
    <property type="term" value="C:membrane"/>
    <property type="evidence" value="ECO:0007669"/>
    <property type="project" value="UniProtKB-SubCell"/>
</dbReference>
<dbReference type="PANTHER" id="PTHR23505:SF67">
    <property type="entry name" value="PROTEIN SPINSTER HOMOLOG 3"/>
    <property type="match status" value="1"/>
</dbReference>
<sequence>MSLLVRGIMSTLKVQSAIHVVISIVPYMHLGVDTVCPTPQIVSPSSNVTFLVQISGLGAMETNGSVMSLKDEEKTRLSSVSNETSTRYGSIADSLPTDEPSTAEITVLSPRRSYITVAVLCYVNLINYMDRYTIAGVLLSIQKFFDITDSTSGLLQTVFICSFIILAPIFGYLGDRYNRKFIMIGGLSVWVVMTLSSSFVTESVMHYYSTLFLFSALQHLTRSTWNRGAFRLVSCSSGFASSHSNVNVLLFVGLGYIIGSSVANATGDWRWALRLNPILGSLGLLLLAVLCPNPPRGASDGHGGSTIEHTSYLEDVKYLLKNKSFVWSSLGVTAMAFLTGALAFWTPIFLSRAQVAQGIQPPCNTEPCDTSDSYIFGVVTVVTGILGVSLGSTISRKLRDRVPNADPLICAVGMLSSAPCFFAAIVLASTSIPATYVFIGIGETLLSLNWAVLADILLYVVVPTRRATAEALQIMVCHLLGDAGSPYLLGSISDALRTYQPDSHTWSFRSLEYSFLLCPFVGVLGGLFFLMTALYITKDRKNAELLTAGVCDPVDPPTRFSAMAGSTDC</sequence>
<organism evidence="9 10">
    <name type="scientific">Oncorhynchus mykiss</name>
    <name type="common">Rainbow trout</name>
    <name type="synonym">Salmo gairdneri</name>
    <dbReference type="NCBI Taxonomy" id="8022"/>
    <lineage>
        <taxon>Eukaryota</taxon>
        <taxon>Metazoa</taxon>
        <taxon>Chordata</taxon>
        <taxon>Craniata</taxon>
        <taxon>Vertebrata</taxon>
        <taxon>Euteleostomi</taxon>
        <taxon>Actinopterygii</taxon>
        <taxon>Neopterygii</taxon>
        <taxon>Teleostei</taxon>
        <taxon>Protacanthopterygii</taxon>
        <taxon>Salmoniformes</taxon>
        <taxon>Salmonidae</taxon>
        <taxon>Salmoninae</taxon>
        <taxon>Oncorhynchus</taxon>
    </lineage>
</organism>
<feature type="transmembrane region" description="Helical" evidence="7">
    <location>
        <begin position="154"/>
        <end position="174"/>
    </location>
</feature>
<evidence type="ECO:0000256" key="3">
    <source>
        <dbReference type="ARBA" id="ARBA00022692"/>
    </source>
</evidence>
<dbReference type="InterPro" id="IPR044770">
    <property type="entry name" value="MFS_spinster-like"/>
</dbReference>
<comment type="similarity">
    <text evidence="6">Belongs to the major facilitator superfamily. Spinster (TC 2.A.1.49) family.</text>
</comment>
<reference evidence="9" key="2">
    <citation type="submission" date="2014-03" db="EMBL/GenBank/DDBJ databases">
        <authorList>
            <person name="Genoscope - CEA"/>
        </authorList>
    </citation>
    <scope>NUCLEOTIDE SEQUENCE</scope>
</reference>
<reference evidence="9" key="1">
    <citation type="journal article" date="2014" name="Nat. Commun.">
        <title>The rainbow trout genome provides novel insights into evolution after whole-genome duplication in vertebrates.</title>
        <authorList>
            <person name="Berthelot C."/>
            <person name="Brunet F."/>
            <person name="Chalopin D."/>
            <person name="Juanchich A."/>
            <person name="Bernard M."/>
            <person name="Noel B."/>
            <person name="Bento P."/>
            <person name="Da Silva C."/>
            <person name="Labadie K."/>
            <person name="Alberti A."/>
            <person name="Aury J.M."/>
            <person name="Louis A."/>
            <person name="Dehais P."/>
            <person name="Bardou P."/>
            <person name="Montfort J."/>
            <person name="Klopp C."/>
            <person name="Cabau C."/>
            <person name="Gaspin C."/>
            <person name="Thorgaard G.H."/>
            <person name="Boussaha M."/>
            <person name="Quillet E."/>
            <person name="Guyomard R."/>
            <person name="Galiana D."/>
            <person name="Bobe J."/>
            <person name="Volff J.N."/>
            <person name="Genet C."/>
            <person name="Wincker P."/>
            <person name="Jaillon O."/>
            <person name="Roest Crollius H."/>
            <person name="Guiguen Y."/>
        </authorList>
    </citation>
    <scope>NUCLEOTIDE SEQUENCE [LARGE SCALE GENOMIC DNA]</scope>
</reference>
<dbReference type="InterPro" id="IPR011701">
    <property type="entry name" value="MFS"/>
</dbReference>
<feature type="transmembrane region" description="Helical" evidence="7">
    <location>
        <begin position="181"/>
        <end position="200"/>
    </location>
</feature>
<accession>A0A060XWE7</accession>
<dbReference type="PROSITE" id="PS50850">
    <property type="entry name" value="MFS"/>
    <property type="match status" value="1"/>
</dbReference>
<dbReference type="Gene3D" id="1.20.1250.20">
    <property type="entry name" value="MFS general substrate transporter like domains"/>
    <property type="match status" value="1"/>
</dbReference>
<dbReference type="InterPro" id="IPR036259">
    <property type="entry name" value="MFS_trans_sf"/>
</dbReference>
<dbReference type="CDD" id="cd17328">
    <property type="entry name" value="MFS_spinster_like"/>
    <property type="match status" value="1"/>
</dbReference>
<feature type="transmembrane region" description="Helical" evidence="7">
    <location>
        <begin position="374"/>
        <end position="395"/>
    </location>
</feature>
<keyword evidence="3 7" id="KW-0812">Transmembrane</keyword>
<comment type="subcellular location">
    <subcellularLocation>
        <location evidence="1">Membrane</location>
        <topology evidence="1">Multi-pass membrane protein</topology>
    </subcellularLocation>
</comment>
<keyword evidence="2" id="KW-0813">Transport</keyword>